<dbReference type="InterPro" id="IPR011127">
    <property type="entry name" value="Dala_Dala_lig_N"/>
</dbReference>
<keyword evidence="5 11" id="KW-0547">Nucleotide-binding</keyword>
<dbReference type="PROSITE" id="PS00844">
    <property type="entry name" value="DALA_DALA_LIGASE_2"/>
    <property type="match status" value="1"/>
</dbReference>
<dbReference type="PROSITE" id="PS00843">
    <property type="entry name" value="DALA_DALA_LIGASE_1"/>
    <property type="match status" value="1"/>
</dbReference>
<dbReference type="Pfam" id="PF01820">
    <property type="entry name" value="Dala_Dala_lig_N"/>
    <property type="match status" value="2"/>
</dbReference>
<accession>A0ABT8VH79</accession>
<evidence type="ECO:0000259" key="12">
    <source>
        <dbReference type="PROSITE" id="PS50975"/>
    </source>
</evidence>
<keyword evidence="14" id="KW-1185">Reference proteome</keyword>
<organism evidence="13 14">
    <name type="scientific">Paenibacillus ehimensis</name>
    <dbReference type="NCBI Taxonomy" id="79264"/>
    <lineage>
        <taxon>Bacteria</taxon>
        <taxon>Bacillati</taxon>
        <taxon>Bacillota</taxon>
        <taxon>Bacilli</taxon>
        <taxon>Bacillales</taxon>
        <taxon>Paenibacillaceae</taxon>
        <taxon>Paenibacillus</taxon>
    </lineage>
</organism>
<dbReference type="InterPro" id="IPR011095">
    <property type="entry name" value="Dala_Dala_lig_C"/>
</dbReference>
<evidence type="ECO:0000256" key="5">
    <source>
        <dbReference type="ARBA" id="ARBA00022741"/>
    </source>
</evidence>
<evidence type="ECO:0000256" key="7">
    <source>
        <dbReference type="ARBA" id="ARBA00022960"/>
    </source>
</evidence>
<reference evidence="13" key="1">
    <citation type="submission" date="2023-07" db="EMBL/GenBank/DDBJ databases">
        <authorList>
            <person name="Aktuganov G."/>
            <person name="Boyko T."/>
            <person name="Delegan Y."/>
            <person name="Galimzianova N."/>
            <person name="Gilvanova E."/>
            <person name="Korobov V."/>
            <person name="Kuzmina L."/>
            <person name="Melentiev A."/>
            <person name="Milman P."/>
            <person name="Ryabova A."/>
            <person name="Stupak E."/>
            <person name="Yasakov T."/>
            <person name="Zharikova N."/>
            <person name="Zhurenko E."/>
        </authorList>
    </citation>
    <scope>NUCLEOTIDE SEQUENCE</scope>
    <source>
        <strain evidence="13">IB-739</strain>
    </source>
</reference>
<gene>
    <name evidence="10" type="primary">ddl</name>
    <name evidence="13" type="ORF">Q3C12_25245</name>
</gene>
<comment type="subcellular location">
    <subcellularLocation>
        <location evidence="1 10">Cytoplasm</location>
    </subcellularLocation>
</comment>
<dbReference type="NCBIfam" id="NF002378">
    <property type="entry name" value="PRK01372.1"/>
    <property type="match status" value="1"/>
</dbReference>
<feature type="domain" description="ATP-grasp" evidence="12">
    <location>
        <begin position="99"/>
        <end position="295"/>
    </location>
</feature>
<dbReference type="SUPFAM" id="SSF52440">
    <property type="entry name" value="PreATP-grasp domain"/>
    <property type="match status" value="1"/>
</dbReference>
<dbReference type="Pfam" id="PF07478">
    <property type="entry name" value="Dala_Dala_lig_C"/>
    <property type="match status" value="1"/>
</dbReference>
<dbReference type="InterPro" id="IPR005905">
    <property type="entry name" value="D_ala_D_ala"/>
</dbReference>
<keyword evidence="9 10" id="KW-0961">Cell wall biogenesis/degradation</keyword>
<comment type="pathway">
    <text evidence="10">Cell wall biogenesis; peptidoglycan biosynthesis.</text>
</comment>
<evidence type="ECO:0000313" key="13">
    <source>
        <dbReference type="EMBL" id="MDO3680318.1"/>
    </source>
</evidence>
<keyword evidence="3 10" id="KW-0963">Cytoplasm</keyword>
<keyword evidence="6 11" id="KW-0067">ATP-binding</keyword>
<evidence type="ECO:0000256" key="8">
    <source>
        <dbReference type="ARBA" id="ARBA00022984"/>
    </source>
</evidence>
<dbReference type="PANTHER" id="PTHR23132">
    <property type="entry name" value="D-ALANINE--D-ALANINE LIGASE"/>
    <property type="match status" value="1"/>
</dbReference>
<name>A0ABT8VH79_9BACL</name>
<dbReference type="RefSeq" id="WP_302880587.1">
    <property type="nucleotide sequence ID" value="NZ_JAUMKJ010000039.1"/>
</dbReference>
<comment type="similarity">
    <text evidence="2 10">Belongs to the D-alanine--D-alanine ligase family.</text>
</comment>
<evidence type="ECO:0000256" key="6">
    <source>
        <dbReference type="ARBA" id="ARBA00022840"/>
    </source>
</evidence>
<comment type="catalytic activity">
    <reaction evidence="10">
        <text>2 D-alanine + ATP = D-alanyl-D-alanine + ADP + phosphate + H(+)</text>
        <dbReference type="Rhea" id="RHEA:11224"/>
        <dbReference type="ChEBI" id="CHEBI:15378"/>
        <dbReference type="ChEBI" id="CHEBI:30616"/>
        <dbReference type="ChEBI" id="CHEBI:43474"/>
        <dbReference type="ChEBI" id="CHEBI:57416"/>
        <dbReference type="ChEBI" id="CHEBI:57822"/>
        <dbReference type="ChEBI" id="CHEBI:456216"/>
        <dbReference type="EC" id="6.3.2.4"/>
    </reaction>
</comment>
<dbReference type="InterPro" id="IPR011761">
    <property type="entry name" value="ATP-grasp"/>
</dbReference>
<dbReference type="GO" id="GO:0008716">
    <property type="term" value="F:D-alanine-D-alanine ligase activity"/>
    <property type="evidence" value="ECO:0007669"/>
    <property type="project" value="UniProtKB-EC"/>
</dbReference>
<dbReference type="PANTHER" id="PTHR23132:SF23">
    <property type="entry name" value="D-ALANINE--D-ALANINE LIGASE B"/>
    <property type="match status" value="1"/>
</dbReference>
<keyword evidence="8 10" id="KW-0573">Peptidoglycan synthesis</keyword>
<dbReference type="SUPFAM" id="SSF56059">
    <property type="entry name" value="Glutathione synthetase ATP-binding domain-like"/>
    <property type="match status" value="1"/>
</dbReference>
<evidence type="ECO:0000256" key="9">
    <source>
        <dbReference type="ARBA" id="ARBA00023316"/>
    </source>
</evidence>
<dbReference type="HAMAP" id="MF_00047">
    <property type="entry name" value="Dala_Dala_lig"/>
    <property type="match status" value="1"/>
</dbReference>
<dbReference type="Gene3D" id="3.30.1490.20">
    <property type="entry name" value="ATP-grasp fold, A domain"/>
    <property type="match status" value="1"/>
</dbReference>
<dbReference type="Gene3D" id="3.40.50.20">
    <property type="match status" value="1"/>
</dbReference>
<sequence length="312" mass="34175">MKVGVIMGGVSSEREVSFMTGKQMIEHLDRSKYDPVPIVLTKPEDLVGMTEGIDIALLALHGAYGEDGTVQGTLETLGIPYTGSGVLSSSLCMDKDLSKRLLRAEGIPTPDWLCLTGMDEDTLEAVEEHLGYPVFVKPNHGGSSIGIQIAIDRNSLRTAVRDAFRRDQSIVVEQHVKGDELTCPILNGELLPIVGIRPVHSGWFDYQAKYVEGAADEQIIVLPAELETRVRETALACYRLLKCSVYARIDMILKDGIPHVLEANTLPGMTATSLFPASAQAAGISFDRLLSLIIEYSLKERNKERAVICHEQ</sequence>
<keyword evidence="4 10" id="KW-0436">Ligase</keyword>
<dbReference type="InterPro" id="IPR016185">
    <property type="entry name" value="PreATP-grasp_dom_sf"/>
</dbReference>
<comment type="caution">
    <text evidence="13">The sequence shown here is derived from an EMBL/GenBank/DDBJ whole genome shotgun (WGS) entry which is preliminary data.</text>
</comment>
<keyword evidence="7 10" id="KW-0133">Cell shape</keyword>
<evidence type="ECO:0000256" key="1">
    <source>
        <dbReference type="ARBA" id="ARBA00004496"/>
    </source>
</evidence>
<dbReference type="Gene3D" id="3.30.470.20">
    <property type="entry name" value="ATP-grasp fold, B domain"/>
    <property type="match status" value="1"/>
</dbReference>
<evidence type="ECO:0000256" key="3">
    <source>
        <dbReference type="ARBA" id="ARBA00022490"/>
    </source>
</evidence>
<comment type="function">
    <text evidence="10">Cell wall formation.</text>
</comment>
<dbReference type="PIRSF" id="PIRSF039102">
    <property type="entry name" value="Ddl/VanB"/>
    <property type="match status" value="1"/>
</dbReference>
<evidence type="ECO:0000256" key="11">
    <source>
        <dbReference type="PROSITE-ProRule" id="PRU00409"/>
    </source>
</evidence>
<dbReference type="PROSITE" id="PS50975">
    <property type="entry name" value="ATP_GRASP"/>
    <property type="match status" value="1"/>
</dbReference>
<evidence type="ECO:0000256" key="4">
    <source>
        <dbReference type="ARBA" id="ARBA00022598"/>
    </source>
</evidence>
<dbReference type="NCBIfam" id="TIGR01205">
    <property type="entry name" value="D_ala_D_alaTIGR"/>
    <property type="match status" value="1"/>
</dbReference>
<proteinExistence type="inferred from homology"/>
<dbReference type="InterPro" id="IPR013815">
    <property type="entry name" value="ATP_grasp_subdomain_1"/>
</dbReference>
<protein>
    <recommendedName>
        <fullName evidence="10">D-alanine--D-alanine ligase</fullName>
        <ecNumber evidence="10">6.3.2.4</ecNumber>
    </recommendedName>
    <alternativeName>
        <fullName evidence="10">D-Ala-D-Ala ligase</fullName>
    </alternativeName>
    <alternativeName>
        <fullName evidence="10">D-alanylalanine synthetase</fullName>
    </alternativeName>
</protein>
<evidence type="ECO:0000313" key="14">
    <source>
        <dbReference type="Proteomes" id="UP001168883"/>
    </source>
</evidence>
<dbReference type="InterPro" id="IPR000291">
    <property type="entry name" value="D-Ala_lig_Van_CS"/>
</dbReference>
<dbReference type="Proteomes" id="UP001168883">
    <property type="component" value="Unassembled WGS sequence"/>
</dbReference>
<evidence type="ECO:0000256" key="10">
    <source>
        <dbReference type="HAMAP-Rule" id="MF_00047"/>
    </source>
</evidence>
<dbReference type="EMBL" id="JAUMKJ010000039">
    <property type="protein sequence ID" value="MDO3680318.1"/>
    <property type="molecule type" value="Genomic_DNA"/>
</dbReference>
<evidence type="ECO:0000256" key="2">
    <source>
        <dbReference type="ARBA" id="ARBA00010871"/>
    </source>
</evidence>
<dbReference type="EC" id="6.3.2.4" evidence="10"/>